<reference evidence="12" key="1">
    <citation type="submission" date="2012-12" db="EMBL/GenBank/DDBJ databases">
        <authorList>
            <person name="Hellsten U."/>
            <person name="Grimwood J."/>
            <person name="Chapman J.A."/>
            <person name="Shapiro H."/>
            <person name="Aerts A."/>
            <person name="Otillar R.P."/>
            <person name="Terry A.Y."/>
            <person name="Boore J.L."/>
            <person name="Simakov O."/>
            <person name="Marletaz F."/>
            <person name="Cho S.-J."/>
            <person name="Edsinger-Gonzales E."/>
            <person name="Havlak P."/>
            <person name="Kuo D.-H."/>
            <person name="Larsson T."/>
            <person name="Lv J."/>
            <person name="Arendt D."/>
            <person name="Savage R."/>
            <person name="Osoegawa K."/>
            <person name="de Jong P."/>
            <person name="Lindberg D.R."/>
            <person name="Seaver E.C."/>
            <person name="Weisblat D.A."/>
            <person name="Putnam N.H."/>
            <person name="Grigoriev I.V."/>
            <person name="Rokhsar D.S."/>
        </authorList>
    </citation>
    <scope>NUCLEOTIDE SEQUENCE</scope>
    <source>
        <strain evidence="12">I ESC-2004</strain>
    </source>
</reference>
<accession>R7URR4</accession>
<evidence type="ECO:0000313" key="11">
    <source>
        <dbReference type="EnsemblMetazoa" id="CapteP206973"/>
    </source>
</evidence>
<dbReference type="GO" id="GO:0005634">
    <property type="term" value="C:nucleus"/>
    <property type="evidence" value="ECO:0007669"/>
    <property type="project" value="UniProtKB-SubCell"/>
</dbReference>
<proteinExistence type="inferred from homology"/>
<evidence type="ECO:0000256" key="3">
    <source>
        <dbReference type="ARBA" id="ARBA00004496"/>
    </source>
</evidence>
<dbReference type="FunCoup" id="R7URR4">
    <property type="interactions" value="41"/>
</dbReference>
<evidence type="ECO:0000256" key="9">
    <source>
        <dbReference type="SAM" id="MobiDB-lite"/>
    </source>
</evidence>
<keyword evidence="12" id="KW-1185">Reference proteome</keyword>
<evidence type="ECO:0000313" key="12">
    <source>
        <dbReference type="Proteomes" id="UP000014760"/>
    </source>
</evidence>
<dbReference type="AlphaFoldDB" id="R7URR4"/>
<comment type="subcellular location">
    <subcellularLocation>
        <location evidence="3">Cytoplasm</location>
    </subcellularLocation>
    <subcellularLocation>
        <location evidence="2">Nucleus</location>
    </subcellularLocation>
</comment>
<evidence type="ECO:0000256" key="7">
    <source>
        <dbReference type="ARBA" id="ARBA00022553"/>
    </source>
</evidence>
<evidence type="ECO:0000313" key="10">
    <source>
        <dbReference type="EMBL" id="ELU08900.1"/>
    </source>
</evidence>
<reference evidence="11" key="3">
    <citation type="submission" date="2015-06" db="UniProtKB">
        <authorList>
            <consortium name="EnsemblMetazoa"/>
        </authorList>
    </citation>
    <scope>IDENTIFICATION</scope>
</reference>
<keyword evidence="7" id="KW-0597">Phosphoprotein</keyword>
<keyword evidence="8" id="KW-0539">Nucleus</keyword>
<organism evidence="10">
    <name type="scientific">Capitella teleta</name>
    <name type="common">Polychaete worm</name>
    <dbReference type="NCBI Taxonomy" id="283909"/>
    <lineage>
        <taxon>Eukaryota</taxon>
        <taxon>Metazoa</taxon>
        <taxon>Spiralia</taxon>
        <taxon>Lophotrochozoa</taxon>
        <taxon>Annelida</taxon>
        <taxon>Polychaeta</taxon>
        <taxon>Sedentaria</taxon>
        <taxon>Scolecida</taxon>
        <taxon>Capitellidae</taxon>
        <taxon>Capitella</taxon>
    </lineage>
</organism>
<dbReference type="InterPro" id="IPR033335">
    <property type="entry name" value="JUPITER"/>
</dbReference>
<name>R7URR4_CAPTE</name>
<dbReference type="OrthoDB" id="10071234at2759"/>
<protein>
    <recommendedName>
        <fullName evidence="5">Microtubule-associated protein Jupiter</fullName>
    </recommendedName>
</protein>
<dbReference type="OMA" id="ANQKEEP"/>
<dbReference type="PANTHER" id="PTHR34930:SF2">
    <property type="entry name" value="MICROTUBULE-ASSOCIATED PROTEIN JUPITER"/>
    <property type="match status" value="1"/>
</dbReference>
<sequence>MTTTNTFTGIQEEAKPSSRVLAPPGGGSSDIFNVGGSGPEQTRTGRACHGNSRNQSTLLMGDDHSQHPQQPDTPSRQPRKDDLSGKNIFGPPDSKPNPPSQGQAYGAPKKPVHTSISVRQPPGGASSGPLW</sequence>
<feature type="region of interest" description="Disordered" evidence="9">
    <location>
        <begin position="1"/>
        <end position="131"/>
    </location>
</feature>
<evidence type="ECO:0000256" key="5">
    <source>
        <dbReference type="ARBA" id="ARBA00021471"/>
    </source>
</evidence>
<comment type="similarity">
    <text evidence="4">Belongs to the MAP Jupiter family.</text>
</comment>
<comment type="function">
    <text evidence="1">Binds to all microtubule populations.</text>
</comment>
<dbReference type="EMBL" id="AMQN01001033">
    <property type="status" value="NOT_ANNOTATED_CDS"/>
    <property type="molecule type" value="Genomic_DNA"/>
</dbReference>
<keyword evidence="6" id="KW-0963">Cytoplasm</keyword>
<evidence type="ECO:0000256" key="1">
    <source>
        <dbReference type="ARBA" id="ARBA00003805"/>
    </source>
</evidence>
<reference evidence="10 12" key="2">
    <citation type="journal article" date="2013" name="Nature">
        <title>Insights into bilaterian evolution from three spiralian genomes.</title>
        <authorList>
            <person name="Simakov O."/>
            <person name="Marletaz F."/>
            <person name="Cho S.J."/>
            <person name="Edsinger-Gonzales E."/>
            <person name="Havlak P."/>
            <person name="Hellsten U."/>
            <person name="Kuo D.H."/>
            <person name="Larsson T."/>
            <person name="Lv J."/>
            <person name="Arendt D."/>
            <person name="Savage R."/>
            <person name="Osoegawa K."/>
            <person name="de Jong P."/>
            <person name="Grimwood J."/>
            <person name="Chapman J.A."/>
            <person name="Shapiro H."/>
            <person name="Aerts A."/>
            <person name="Otillar R.P."/>
            <person name="Terry A.Y."/>
            <person name="Boore J.L."/>
            <person name="Grigoriev I.V."/>
            <person name="Lindberg D.R."/>
            <person name="Seaver E.C."/>
            <person name="Weisblat D.A."/>
            <person name="Putnam N.H."/>
            <person name="Rokhsar D.S."/>
        </authorList>
    </citation>
    <scope>NUCLEOTIDE SEQUENCE</scope>
    <source>
        <strain evidence="10 12">I ESC-2004</strain>
    </source>
</reference>
<feature type="compositionally biased region" description="Polar residues" evidence="9">
    <location>
        <begin position="67"/>
        <end position="76"/>
    </location>
</feature>
<dbReference type="EMBL" id="KB298688">
    <property type="protein sequence ID" value="ELU08900.1"/>
    <property type="molecule type" value="Genomic_DNA"/>
</dbReference>
<evidence type="ECO:0000256" key="4">
    <source>
        <dbReference type="ARBA" id="ARBA00005344"/>
    </source>
</evidence>
<dbReference type="PANTHER" id="PTHR34930">
    <property type="entry name" value="GEO05313P1"/>
    <property type="match status" value="1"/>
</dbReference>
<evidence type="ECO:0000256" key="2">
    <source>
        <dbReference type="ARBA" id="ARBA00004123"/>
    </source>
</evidence>
<dbReference type="HOGENOM" id="CLU_140572_0_0_1"/>
<dbReference type="GO" id="GO:0005737">
    <property type="term" value="C:cytoplasm"/>
    <property type="evidence" value="ECO:0007669"/>
    <property type="project" value="UniProtKB-SubCell"/>
</dbReference>
<evidence type="ECO:0000256" key="8">
    <source>
        <dbReference type="ARBA" id="ARBA00023242"/>
    </source>
</evidence>
<dbReference type="Proteomes" id="UP000014760">
    <property type="component" value="Unassembled WGS sequence"/>
</dbReference>
<gene>
    <name evidence="10" type="ORF">CAPTEDRAFT_206973</name>
</gene>
<evidence type="ECO:0000256" key="6">
    <source>
        <dbReference type="ARBA" id="ARBA00022490"/>
    </source>
</evidence>
<dbReference type="EnsemblMetazoa" id="CapteT206973">
    <property type="protein sequence ID" value="CapteP206973"/>
    <property type="gene ID" value="CapteG206973"/>
</dbReference>